<dbReference type="EMBL" id="SJPJ01000001">
    <property type="protein sequence ID" value="TWT82516.1"/>
    <property type="molecule type" value="Genomic_DNA"/>
</dbReference>
<protein>
    <submittedName>
        <fullName evidence="2">Uncharacterized protein</fullName>
    </submittedName>
</protein>
<sequence length="111" mass="12467">MTQGDNSKQYLGLLDSLEKSLGSLRIDDKKGFAGPAIDGFRVRRSSRNDPVNRCNGYKPTREPDEGLAKLWSDDPLNSPPDLRFPERTSGFPAECFSKEKMDRREMGNVTS</sequence>
<evidence type="ECO:0000313" key="2">
    <source>
        <dbReference type="EMBL" id="TWT82516.1"/>
    </source>
</evidence>
<reference evidence="2 3" key="1">
    <citation type="submission" date="2019-02" db="EMBL/GenBank/DDBJ databases">
        <title>Deep-cultivation of Planctomycetes and their phenomic and genomic characterization uncovers novel biology.</title>
        <authorList>
            <person name="Wiegand S."/>
            <person name="Jogler M."/>
            <person name="Boedeker C."/>
            <person name="Pinto D."/>
            <person name="Vollmers J."/>
            <person name="Rivas-Marin E."/>
            <person name="Kohn T."/>
            <person name="Peeters S.H."/>
            <person name="Heuer A."/>
            <person name="Rast P."/>
            <person name="Oberbeckmann S."/>
            <person name="Bunk B."/>
            <person name="Jeske O."/>
            <person name="Meyerdierks A."/>
            <person name="Storesund J.E."/>
            <person name="Kallscheuer N."/>
            <person name="Luecker S."/>
            <person name="Lage O.M."/>
            <person name="Pohl T."/>
            <person name="Merkel B.J."/>
            <person name="Hornburger P."/>
            <person name="Mueller R.-W."/>
            <person name="Bruemmer F."/>
            <person name="Labrenz M."/>
            <person name="Spormann A.M."/>
            <person name="Op Den Camp H."/>
            <person name="Overmann J."/>
            <person name="Amann R."/>
            <person name="Jetten M.S.M."/>
            <person name="Mascher T."/>
            <person name="Medema M.H."/>
            <person name="Devos D.P."/>
            <person name="Kaster A.-K."/>
            <person name="Ovreas L."/>
            <person name="Rohde M."/>
            <person name="Galperin M.Y."/>
            <person name="Jogler C."/>
        </authorList>
    </citation>
    <scope>NUCLEOTIDE SEQUENCE [LARGE SCALE GENOMIC DNA]</scope>
    <source>
        <strain evidence="2 3">CA13</strain>
    </source>
</reference>
<name>A0A5C5Z617_9BACT</name>
<dbReference type="Proteomes" id="UP000315010">
    <property type="component" value="Unassembled WGS sequence"/>
</dbReference>
<evidence type="ECO:0000256" key="1">
    <source>
        <dbReference type="SAM" id="MobiDB-lite"/>
    </source>
</evidence>
<proteinExistence type="predicted"/>
<gene>
    <name evidence="2" type="ORF">CA13_39790</name>
</gene>
<feature type="region of interest" description="Disordered" evidence="1">
    <location>
        <begin position="73"/>
        <end position="111"/>
    </location>
</feature>
<evidence type="ECO:0000313" key="3">
    <source>
        <dbReference type="Proteomes" id="UP000315010"/>
    </source>
</evidence>
<organism evidence="2 3">
    <name type="scientific">Novipirellula herctigrandis</name>
    <dbReference type="NCBI Taxonomy" id="2527986"/>
    <lineage>
        <taxon>Bacteria</taxon>
        <taxon>Pseudomonadati</taxon>
        <taxon>Planctomycetota</taxon>
        <taxon>Planctomycetia</taxon>
        <taxon>Pirellulales</taxon>
        <taxon>Pirellulaceae</taxon>
        <taxon>Novipirellula</taxon>
    </lineage>
</organism>
<accession>A0A5C5Z617</accession>
<keyword evidence="3" id="KW-1185">Reference proteome</keyword>
<comment type="caution">
    <text evidence="2">The sequence shown here is derived from an EMBL/GenBank/DDBJ whole genome shotgun (WGS) entry which is preliminary data.</text>
</comment>
<dbReference type="AlphaFoldDB" id="A0A5C5Z617"/>
<feature type="compositionally biased region" description="Basic and acidic residues" evidence="1">
    <location>
        <begin position="96"/>
        <end position="111"/>
    </location>
</feature>